<evidence type="ECO:0000259" key="1">
    <source>
        <dbReference type="PROSITE" id="PS51186"/>
    </source>
</evidence>
<dbReference type="InterPro" id="IPR016181">
    <property type="entry name" value="Acyl_CoA_acyltransferase"/>
</dbReference>
<protein>
    <submittedName>
        <fullName evidence="2">GNAT family N-acetyltransferase</fullName>
        <ecNumber evidence="2">2.3.-.-</ecNumber>
    </submittedName>
</protein>
<dbReference type="EC" id="2.3.-.-" evidence="2"/>
<sequence length="180" mass="19406">MSESGVEAMVTRSPDAATLRALRPLLDAAFDGRFSDDDWAHALGGVHVLLREDGELVGHGSVVERQLSTQGITLLTGYVEAVAVRPDRQGSGLGALLMDAVERELESGDYALGALSSSRRAIGFYRARGWQQWLGPTSVRTPAGIVRTPEDDGGVYVLDVDLGFDLFAGLTCDWREGDVW</sequence>
<keyword evidence="2" id="KW-0808">Transferase</keyword>
<dbReference type="InterPro" id="IPR000182">
    <property type="entry name" value="GNAT_dom"/>
</dbReference>
<keyword evidence="2" id="KW-0012">Acyltransferase</keyword>
<dbReference type="RefSeq" id="WP_380533492.1">
    <property type="nucleotide sequence ID" value="NZ_JBHFAB010000004.1"/>
</dbReference>
<dbReference type="Pfam" id="PF00583">
    <property type="entry name" value="Acetyltransf_1"/>
    <property type="match status" value="1"/>
</dbReference>
<dbReference type="PROSITE" id="PS51186">
    <property type="entry name" value="GNAT"/>
    <property type="match status" value="1"/>
</dbReference>
<gene>
    <name evidence="2" type="ORF">ACEZDE_06690</name>
</gene>
<feature type="domain" description="N-acetyltransferase" evidence="1">
    <location>
        <begin position="9"/>
        <end position="161"/>
    </location>
</feature>
<evidence type="ECO:0000313" key="3">
    <source>
        <dbReference type="Proteomes" id="UP001592531"/>
    </source>
</evidence>
<organism evidence="2 3">
    <name type="scientific">Streptacidiphilus cavernicola</name>
    <dbReference type="NCBI Taxonomy" id="3342716"/>
    <lineage>
        <taxon>Bacteria</taxon>
        <taxon>Bacillati</taxon>
        <taxon>Actinomycetota</taxon>
        <taxon>Actinomycetes</taxon>
        <taxon>Kitasatosporales</taxon>
        <taxon>Streptomycetaceae</taxon>
        <taxon>Streptacidiphilus</taxon>
    </lineage>
</organism>
<dbReference type="EMBL" id="JBHFAB010000004">
    <property type="protein sequence ID" value="MFC1416330.1"/>
    <property type="molecule type" value="Genomic_DNA"/>
</dbReference>
<evidence type="ECO:0000313" key="2">
    <source>
        <dbReference type="EMBL" id="MFC1416330.1"/>
    </source>
</evidence>
<comment type="caution">
    <text evidence="2">The sequence shown here is derived from an EMBL/GenBank/DDBJ whole genome shotgun (WGS) entry which is preliminary data.</text>
</comment>
<dbReference type="SUPFAM" id="SSF55729">
    <property type="entry name" value="Acyl-CoA N-acyltransferases (Nat)"/>
    <property type="match status" value="1"/>
</dbReference>
<dbReference type="Gene3D" id="3.40.630.30">
    <property type="match status" value="1"/>
</dbReference>
<keyword evidence="3" id="KW-1185">Reference proteome</keyword>
<dbReference type="Proteomes" id="UP001592531">
    <property type="component" value="Unassembled WGS sequence"/>
</dbReference>
<dbReference type="CDD" id="cd04301">
    <property type="entry name" value="NAT_SF"/>
    <property type="match status" value="1"/>
</dbReference>
<name>A0ABV6VRH1_9ACTN</name>
<proteinExistence type="predicted"/>
<dbReference type="GO" id="GO:0016746">
    <property type="term" value="F:acyltransferase activity"/>
    <property type="evidence" value="ECO:0007669"/>
    <property type="project" value="UniProtKB-KW"/>
</dbReference>
<reference evidence="2 3" key="1">
    <citation type="submission" date="2024-09" db="EMBL/GenBank/DDBJ databases">
        <authorList>
            <person name="Lee S.D."/>
        </authorList>
    </citation>
    <scope>NUCLEOTIDE SEQUENCE [LARGE SCALE GENOMIC DNA]</scope>
    <source>
        <strain evidence="2 3">N8-3</strain>
    </source>
</reference>
<accession>A0ABV6VRH1</accession>